<dbReference type="InterPro" id="IPR013762">
    <property type="entry name" value="Integrase-like_cat_sf"/>
</dbReference>
<dbReference type="EMBL" id="JAZGJQ010000012">
    <property type="protein sequence ID" value="MEE6148092.1"/>
    <property type="molecule type" value="Genomic_DNA"/>
</dbReference>
<keyword evidence="1" id="KW-0233">DNA recombination</keyword>
<evidence type="ECO:0000313" key="4">
    <source>
        <dbReference type="Proteomes" id="UP001332931"/>
    </source>
</evidence>
<evidence type="ECO:0000256" key="2">
    <source>
        <dbReference type="SAM" id="MobiDB-lite"/>
    </source>
</evidence>
<evidence type="ECO:0008006" key="5">
    <source>
        <dbReference type="Google" id="ProtNLM"/>
    </source>
</evidence>
<dbReference type="Proteomes" id="UP001332931">
    <property type="component" value="Unassembled WGS sequence"/>
</dbReference>
<feature type="region of interest" description="Disordered" evidence="2">
    <location>
        <begin position="1"/>
        <end position="31"/>
    </location>
</feature>
<dbReference type="Gene3D" id="1.10.443.10">
    <property type="entry name" value="Intergrase catalytic core"/>
    <property type="match status" value="1"/>
</dbReference>
<sequence>MTDKWPSKGAWKAKWTPRSPRRSSSGLLRPERPWDRSYAHKTLRLLYDMMADELNIPRVRDVATHSWRATLNSEWMERGVPVESRHEFFGHSEEENLNSYTDATHTRALIDMLDGANRMTDSVRKSVIKGDSEGPQGMSFSR</sequence>
<evidence type="ECO:0000256" key="1">
    <source>
        <dbReference type="ARBA" id="ARBA00023172"/>
    </source>
</evidence>
<dbReference type="SUPFAM" id="SSF56349">
    <property type="entry name" value="DNA breaking-rejoining enzymes"/>
    <property type="match status" value="1"/>
</dbReference>
<keyword evidence="4" id="KW-1185">Reference proteome</keyword>
<accession>A0ABU7RBV9</accession>
<gene>
    <name evidence="3" type="ORF">VXJ25_08880</name>
</gene>
<reference evidence="3 4" key="1">
    <citation type="submission" date="2024-01" db="EMBL/GenBank/DDBJ databases">
        <title>Description of Olsenella sp. nov., isolated from pig feces.</title>
        <authorList>
            <person name="Chang Y.-H."/>
        </authorList>
    </citation>
    <scope>NUCLEOTIDE SEQUENCE [LARGE SCALE GENOMIC DNA]</scope>
    <source>
        <strain evidence="3 4">YH-ols2223</strain>
    </source>
</reference>
<protein>
    <recommendedName>
        <fullName evidence="5">Tyr recombinase domain-containing protein</fullName>
    </recommendedName>
</protein>
<proteinExistence type="predicted"/>
<name>A0ABU7RBV9_9ACTN</name>
<evidence type="ECO:0000313" key="3">
    <source>
        <dbReference type="EMBL" id="MEE6148092.1"/>
    </source>
</evidence>
<comment type="caution">
    <text evidence="3">The sequence shown here is derived from an EMBL/GenBank/DDBJ whole genome shotgun (WGS) entry which is preliminary data.</text>
</comment>
<organism evidence="3 4">
    <name type="scientific">Olsenella absiana</name>
    <dbReference type="NCBI Taxonomy" id="3115222"/>
    <lineage>
        <taxon>Bacteria</taxon>
        <taxon>Bacillati</taxon>
        <taxon>Actinomycetota</taxon>
        <taxon>Coriobacteriia</taxon>
        <taxon>Coriobacteriales</taxon>
        <taxon>Atopobiaceae</taxon>
        <taxon>Olsenella</taxon>
    </lineage>
</organism>
<dbReference type="InterPro" id="IPR011010">
    <property type="entry name" value="DNA_brk_join_enz"/>
</dbReference>